<dbReference type="Proteomes" id="UP000018727">
    <property type="component" value="Unassembled WGS sequence"/>
</dbReference>
<dbReference type="AlphaFoldDB" id="V8CMF9"/>
<organism evidence="1 2">
    <name type="scientific">Prevotella nigrescens CC14M</name>
    <dbReference type="NCBI Taxonomy" id="1073366"/>
    <lineage>
        <taxon>Bacteria</taxon>
        <taxon>Pseudomonadati</taxon>
        <taxon>Bacteroidota</taxon>
        <taxon>Bacteroidia</taxon>
        <taxon>Bacteroidales</taxon>
        <taxon>Prevotellaceae</taxon>
        <taxon>Prevotella</taxon>
    </lineage>
</organism>
<keyword evidence="2" id="KW-1185">Reference proteome</keyword>
<proteinExistence type="predicted"/>
<gene>
    <name evidence="1" type="ORF">HMPREF1173_01442</name>
</gene>
<dbReference type="EMBL" id="AZJH01000021">
    <property type="protein sequence ID" value="ETD28533.1"/>
    <property type="molecule type" value="Genomic_DNA"/>
</dbReference>
<evidence type="ECO:0000313" key="1">
    <source>
        <dbReference type="EMBL" id="ETD28533.1"/>
    </source>
</evidence>
<evidence type="ECO:0000313" key="2">
    <source>
        <dbReference type="Proteomes" id="UP000018727"/>
    </source>
</evidence>
<name>V8CMF9_9BACT</name>
<reference evidence="1 2" key="1">
    <citation type="submission" date="2013-10" db="EMBL/GenBank/DDBJ databases">
        <title>The Genome Sequence of Prevotella nigrescens CC14M.</title>
        <authorList>
            <consortium name="The Broad Institute Genomics Platform"/>
            <person name="Earl A."/>
            <person name="Allen-Vercoe E."/>
            <person name="Daigneault M."/>
            <person name="Young S.K."/>
            <person name="Zeng Q."/>
            <person name="Gargeya S."/>
            <person name="Fitzgerald M."/>
            <person name="Abouelleil A."/>
            <person name="Alvarado L."/>
            <person name="Chapman S.B."/>
            <person name="Gainer-Dewar J."/>
            <person name="Goldberg J."/>
            <person name="Griggs A."/>
            <person name="Gujja S."/>
            <person name="Hansen M."/>
            <person name="Howarth C."/>
            <person name="Imamovic A."/>
            <person name="Ireland A."/>
            <person name="Larimer J."/>
            <person name="McCowan C."/>
            <person name="Murphy C."/>
            <person name="Pearson M."/>
            <person name="Poon T.W."/>
            <person name="Priest M."/>
            <person name="Roberts A."/>
            <person name="Saif S."/>
            <person name="Shea T."/>
            <person name="Sykes S."/>
            <person name="Wortman J."/>
            <person name="Nusbaum C."/>
            <person name="Birren B."/>
        </authorList>
    </citation>
    <scope>NUCLEOTIDE SEQUENCE [LARGE SCALE GENOMIC DNA]</scope>
    <source>
        <strain evidence="1 2">CC14M</strain>
    </source>
</reference>
<sequence>MCKDNDYILHSYAIWQLFSPFGKSLRTAAGSVRRDFCIASGSLIATYRPFFVVLTRCVHACLQV</sequence>
<protein>
    <submittedName>
        <fullName evidence="1">Uncharacterized protein</fullName>
    </submittedName>
</protein>
<comment type="caution">
    <text evidence="1">The sequence shown here is derived from an EMBL/GenBank/DDBJ whole genome shotgun (WGS) entry which is preliminary data.</text>
</comment>
<dbReference type="HOGENOM" id="CLU_2864110_0_0_10"/>
<accession>V8CMF9</accession>